<reference evidence="2" key="1">
    <citation type="journal article" date="2020" name="Nature">
        <title>Giant virus diversity and host interactions through global metagenomics.</title>
        <authorList>
            <person name="Schulz F."/>
            <person name="Roux S."/>
            <person name="Paez-Espino D."/>
            <person name="Jungbluth S."/>
            <person name="Walsh D.A."/>
            <person name="Denef V.J."/>
            <person name="McMahon K.D."/>
            <person name="Konstantinidis K.T."/>
            <person name="Eloe-Fadrosh E.A."/>
            <person name="Kyrpides N.C."/>
            <person name="Woyke T."/>
        </authorList>
    </citation>
    <scope>NUCLEOTIDE SEQUENCE</scope>
    <source>
        <strain evidence="2">GVMAG-M-3300023174-107</strain>
    </source>
</reference>
<dbReference type="EMBL" id="MN739521">
    <property type="protein sequence ID" value="QHT10458.1"/>
    <property type="molecule type" value="Genomic_DNA"/>
</dbReference>
<protein>
    <recommendedName>
        <fullName evidence="1">Deoxynucleoside kinase domain-containing protein</fullName>
    </recommendedName>
</protein>
<dbReference type="InterPro" id="IPR031314">
    <property type="entry name" value="DNK_dom"/>
</dbReference>
<dbReference type="PANTHER" id="PTHR10513">
    <property type="entry name" value="DEOXYNUCLEOSIDE KINASE"/>
    <property type="match status" value="1"/>
</dbReference>
<evidence type="ECO:0000259" key="1">
    <source>
        <dbReference type="Pfam" id="PF01712"/>
    </source>
</evidence>
<feature type="domain" description="Deoxynucleoside kinase" evidence="1">
    <location>
        <begin position="5"/>
        <end position="213"/>
    </location>
</feature>
<dbReference type="PANTHER" id="PTHR10513:SF35">
    <property type="entry name" value="DEOXYADENOSINE KINASE"/>
    <property type="match status" value="1"/>
</dbReference>
<accession>A0A6C0D121</accession>
<dbReference type="SUPFAM" id="SSF52540">
    <property type="entry name" value="P-loop containing nucleoside triphosphate hydrolases"/>
    <property type="match status" value="1"/>
</dbReference>
<proteinExistence type="predicted"/>
<sequence length="220" mass="26523">MSTIINIEGNIGCGKSTFIARLKEEFKDNNQICILPEPVEEWLKIKDKEGNILQHYYKDQKAYAFAFQMMAYISRLAILKEAIDWGYKYIITERCLETDKHIFCQMLYDDGFINPIEFQIYNKWFDTFITKHVYKTIYLRCDPAIAHERVQIRSRMEETISLDYLQKCHHYHDKWMQQIWSEYRSCITIDANVDMNMNPDTIQEWVDIVKKMVRHDYIDL</sequence>
<dbReference type="PIRSF" id="PIRSF000705">
    <property type="entry name" value="DNK"/>
    <property type="match status" value="1"/>
</dbReference>
<dbReference type="GO" id="GO:0005524">
    <property type="term" value="F:ATP binding"/>
    <property type="evidence" value="ECO:0007669"/>
    <property type="project" value="InterPro"/>
</dbReference>
<evidence type="ECO:0000313" key="2">
    <source>
        <dbReference type="EMBL" id="QHT10458.1"/>
    </source>
</evidence>
<dbReference type="InterPro" id="IPR050566">
    <property type="entry name" value="Deoxyribonucleoside_kinase"/>
</dbReference>
<dbReference type="AlphaFoldDB" id="A0A6C0D121"/>
<name>A0A6C0D121_9ZZZZ</name>
<dbReference type="InterPro" id="IPR002624">
    <property type="entry name" value="DCK/DGK"/>
</dbReference>
<dbReference type="Pfam" id="PF01712">
    <property type="entry name" value="dNK"/>
    <property type="match status" value="1"/>
</dbReference>
<dbReference type="InterPro" id="IPR027417">
    <property type="entry name" value="P-loop_NTPase"/>
</dbReference>
<dbReference type="Gene3D" id="3.40.50.300">
    <property type="entry name" value="P-loop containing nucleotide triphosphate hydrolases"/>
    <property type="match status" value="1"/>
</dbReference>
<organism evidence="2">
    <name type="scientific">viral metagenome</name>
    <dbReference type="NCBI Taxonomy" id="1070528"/>
    <lineage>
        <taxon>unclassified sequences</taxon>
        <taxon>metagenomes</taxon>
        <taxon>organismal metagenomes</taxon>
    </lineage>
</organism>
<dbReference type="GO" id="GO:0005737">
    <property type="term" value="C:cytoplasm"/>
    <property type="evidence" value="ECO:0007669"/>
    <property type="project" value="TreeGrafter"/>
</dbReference>
<dbReference type="GO" id="GO:0019136">
    <property type="term" value="F:deoxynucleoside kinase activity"/>
    <property type="evidence" value="ECO:0007669"/>
    <property type="project" value="InterPro"/>
</dbReference>